<dbReference type="GeneID" id="300655224"/>
<evidence type="ECO:0000256" key="1">
    <source>
        <dbReference type="ARBA" id="ARBA00009437"/>
    </source>
</evidence>
<dbReference type="InterPro" id="IPR058163">
    <property type="entry name" value="LysR-type_TF_proteobact-type"/>
</dbReference>
<evidence type="ECO:0000256" key="3">
    <source>
        <dbReference type="ARBA" id="ARBA00023125"/>
    </source>
</evidence>
<dbReference type="InterPro" id="IPR000847">
    <property type="entry name" value="LysR_HTH_N"/>
</dbReference>
<protein>
    <submittedName>
        <fullName evidence="6">LysR family transcriptional regulator</fullName>
    </submittedName>
</protein>
<dbReference type="Proteomes" id="UP000470384">
    <property type="component" value="Unassembled WGS sequence"/>
</dbReference>
<evidence type="ECO:0000259" key="5">
    <source>
        <dbReference type="PROSITE" id="PS50931"/>
    </source>
</evidence>
<feature type="domain" description="HTH lysR-type" evidence="5">
    <location>
        <begin position="10"/>
        <end position="61"/>
    </location>
</feature>
<dbReference type="SUPFAM" id="SSF46785">
    <property type="entry name" value="Winged helix' DNA-binding domain"/>
    <property type="match status" value="1"/>
</dbReference>
<dbReference type="AlphaFoldDB" id="A0A845QAY6"/>
<evidence type="ECO:0000313" key="6">
    <source>
        <dbReference type="EMBL" id="NBG95310.1"/>
    </source>
</evidence>
<dbReference type="GO" id="GO:0003700">
    <property type="term" value="F:DNA-binding transcription factor activity"/>
    <property type="evidence" value="ECO:0007669"/>
    <property type="project" value="InterPro"/>
</dbReference>
<evidence type="ECO:0000256" key="4">
    <source>
        <dbReference type="ARBA" id="ARBA00023163"/>
    </source>
</evidence>
<dbReference type="OrthoDB" id="9796526at2"/>
<dbReference type="GO" id="GO:0006351">
    <property type="term" value="P:DNA-templated transcription"/>
    <property type="evidence" value="ECO:0007669"/>
    <property type="project" value="TreeGrafter"/>
</dbReference>
<evidence type="ECO:0000313" key="7">
    <source>
        <dbReference type="Proteomes" id="UP000470384"/>
    </source>
</evidence>
<reference evidence="6 7" key="1">
    <citation type="journal article" date="2016" name="Int. J. Syst. Evol. Microbiol.">
        <title>Pyruvatibacter mobilis gen. nov., sp. nov., a marine bacterium from the culture broth of Picochlorum sp. 122.</title>
        <authorList>
            <person name="Wang G."/>
            <person name="Tang M."/>
            <person name="Wu H."/>
            <person name="Dai S."/>
            <person name="Li T."/>
            <person name="Chen C."/>
            <person name="He H."/>
            <person name="Fan J."/>
            <person name="Xiang W."/>
            <person name="Li X."/>
        </authorList>
    </citation>
    <scope>NUCLEOTIDE SEQUENCE [LARGE SCALE GENOMIC DNA]</scope>
    <source>
        <strain evidence="6 7">GYP-11</strain>
    </source>
</reference>
<dbReference type="Pfam" id="PF00126">
    <property type="entry name" value="HTH_1"/>
    <property type="match status" value="1"/>
</dbReference>
<dbReference type="RefSeq" id="WP_160587321.1">
    <property type="nucleotide sequence ID" value="NZ_BMHN01000001.1"/>
</dbReference>
<sequence>MSQANWDLYRVFLAVAEARSYSGAGRRLKLSHATVGRKIAELEKSLGTRLFVQTNDGFGLSPAGEKLKAEADDIATAVLRAGHAVSAASGTPQGIVRVSTAATLAGYWLMPHMVAFSEAYPEIEIEFVTDTWPASVTRREADIVIRLYGPGEENLVGRKIARCGVAFYASRHYAETHGLPTQRGEWKQHRLIGFAGEADEAELSRWAKHVTRGTPMYLRCSSMADMVSAVRNHSGIAPLTCLMGDSHDDLVRVSPQKLFSATEVWVLAHPDLTNTPAVRAVLDFIADTAKTDRDKLLGKV</sequence>
<evidence type="ECO:0000256" key="2">
    <source>
        <dbReference type="ARBA" id="ARBA00023015"/>
    </source>
</evidence>
<gene>
    <name evidence="6" type="ORF">GTQ45_06155</name>
</gene>
<dbReference type="Gene3D" id="1.10.10.10">
    <property type="entry name" value="Winged helix-like DNA-binding domain superfamily/Winged helix DNA-binding domain"/>
    <property type="match status" value="1"/>
</dbReference>
<dbReference type="EMBL" id="WXYQ01000005">
    <property type="protein sequence ID" value="NBG95310.1"/>
    <property type="molecule type" value="Genomic_DNA"/>
</dbReference>
<dbReference type="PANTHER" id="PTHR30537">
    <property type="entry name" value="HTH-TYPE TRANSCRIPTIONAL REGULATOR"/>
    <property type="match status" value="1"/>
</dbReference>
<comment type="similarity">
    <text evidence="1">Belongs to the LysR transcriptional regulatory family.</text>
</comment>
<organism evidence="6 7">
    <name type="scientific">Pyruvatibacter mobilis</name>
    <dbReference type="NCBI Taxonomy" id="1712261"/>
    <lineage>
        <taxon>Bacteria</taxon>
        <taxon>Pseudomonadati</taxon>
        <taxon>Pseudomonadota</taxon>
        <taxon>Alphaproteobacteria</taxon>
        <taxon>Hyphomicrobiales</taxon>
        <taxon>Parvibaculaceae</taxon>
        <taxon>Pyruvatibacter</taxon>
    </lineage>
</organism>
<keyword evidence="4" id="KW-0804">Transcription</keyword>
<accession>A0A845QAY6</accession>
<dbReference type="InterPro" id="IPR036388">
    <property type="entry name" value="WH-like_DNA-bd_sf"/>
</dbReference>
<name>A0A845QAY6_9HYPH</name>
<proteinExistence type="inferred from homology"/>
<keyword evidence="7" id="KW-1185">Reference proteome</keyword>
<dbReference type="PROSITE" id="PS50931">
    <property type="entry name" value="HTH_LYSR"/>
    <property type="match status" value="1"/>
</dbReference>
<keyword evidence="3" id="KW-0238">DNA-binding</keyword>
<dbReference type="GO" id="GO:0043565">
    <property type="term" value="F:sequence-specific DNA binding"/>
    <property type="evidence" value="ECO:0007669"/>
    <property type="project" value="TreeGrafter"/>
</dbReference>
<dbReference type="InterPro" id="IPR005119">
    <property type="entry name" value="LysR_subst-bd"/>
</dbReference>
<dbReference type="Gene3D" id="3.40.190.290">
    <property type="match status" value="1"/>
</dbReference>
<dbReference type="InterPro" id="IPR036390">
    <property type="entry name" value="WH_DNA-bd_sf"/>
</dbReference>
<dbReference type="SUPFAM" id="SSF53850">
    <property type="entry name" value="Periplasmic binding protein-like II"/>
    <property type="match status" value="1"/>
</dbReference>
<comment type="caution">
    <text evidence="6">The sequence shown here is derived from an EMBL/GenBank/DDBJ whole genome shotgun (WGS) entry which is preliminary data.</text>
</comment>
<dbReference type="Pfam" id="PF03466">
    <property type="entry name" value="LysR_substrate"/>
    <property type="match status" value="1"/>
</dbReference>
<keyword evidence="2" id="KW-0805">Transcription regulation</keyword>
<dbReference type="PANTHER" id="PTHR30537:SF3">
    <property type="entry name" value="TRANSCRIPTIONAL REGULATORY PROTEIN"/>
    <property type="match status" value="1"/>
</dbReference>